<evidence type="ECO:0000313" key="3">
    <source>
        <dbReference type="EMBL" id="RDW85875.1"/>
    </source>
</evidence>
<dbReference type="CDD" id="cd03193">
    <property type="entry name" value="GST_C_Metaxin"/>
    <property type="match status" value="1"/>
</dbReference>
<dbReference type="InterPro" id="IPR050931">
    <property type="entry name" value="Mito_Protein_Transport_Metaxin"/>
</dbReference>
<evidence type="ECO:0000259" key="2">
    <source>
        <dbReference type="Pfam" id="PF17172"/>
    </source>
</evidence>
<comment type="caution">
    <text evidence="3">The sequence shown here is derived from an EMBL/GenBank/DDBJ whole genome shotgun (WGS) entry which is preliminary data.</text>
</comment>
<reference evidence="3 4" key="1">
    <citation type="journal article" date="2018" name="IMA Fungus">
        <title>IMA Genome-F 9: Draft genome sequence of Annulohypoxylon stygium, Aspergillus mulundensis, Berkeleyomyces basicola (syn. Thielaviopsis basicola), Ceratocystis smalleyi, two Cercospora beticola strains, Coleophoma cylindrospora, Fusarium fracticaudum, Phialophora cf. hyalina, and Morchella septimelata.</title>
        <authorList>
            <person name="Wingfield B.D."/>
            <person name="Bills G.F."/>
            <person name="Dong Y."/>
            <person name="Huang W."/>
            <person name="Nel W.J."/>
            <person name="Swalarsk-Parry B.S."/>
            <person name="Vaghefi N."/>
            <person name="Wilken P.M."/>
            <person name="An Z."/>
            <person name="de Beer Z.W."/>
            <person name="De Vos L."/>
            <person name="Chen L."/>
            <person name="Duong T.A."/>
            <person name="Gao Y."/>
            <person name="Hammerbacher A."/>
            <person name="Kikkert J.R."/>
            <person name="Li Y."/>
            <person name="Li H."/>
            <person name="Li K."/>
            <person name="Li Q."/>
            <person name="Liu X."/>
            <person name="Ma X."/>
            <person name="Naidoo K."/>
            <person name="Pethybridge S.J."/>
            <person name="Sun J."/>
            <person name="Steenkamp E.T."/>
            <person name="van der Nest M.A."/>
            <person name="van Wyk S."/>
            <person name="Wingfield M.J."/>
            <person name="Xiong C."/>
            <person name="Yue Q."/>
            <person name="Zhang X."/>
        </authorList>
    </citation>
    <scope>NUCLEOTIDE SEQUENCE [LARGE SCALE GENOMIC DNA]</scope>
    <source>
        <strain evidence="3 4">BP5796</strain>
    </source>
</reference>
<gene>
    <name evidence="3" type="ORF">BP5796_04200</name>
</gene>
<dbReference type="PANTHER" id="PTHR12289:SF41">
    <property type="entry name" value="FAILED AXON CONNECTIONS-RELATED"/>
    <property type="match status" value="1"/>
</dbReference>
<dbReference type="Proteomes" id="UP000256328">
    <property type="component" value="Unassembled WGS sequence"/>
</dbReference>
<dbReference type="InterPro" id="IPR012336">
    <property type="entry name" value="Thioredoxin-like_fold"/>
</dbReference>
<accession>A0A3D8SHP9</accession>
<evidence type="ECO:0000313" key="4">
    <source>
        <dbReference type="Proteomes" id="UP000256328"/>
    </source>
</evidence>
<dbReference type="SFLD" id="SFLDG01200">
    <property type="entry name" value="SUF1.1"/>
    <property type="match status" value="1"/>
</dbReference>
<evidence type="ECO:0000256" key="1">
    <source>
        <dbReference type="ARBA" id="ARBA00006475"/>
    </source>
</evidence>
<dbReference type="OrthoDB" id="5809458at2759"/>
<name>A0A3D8SHP9_9HELO</name>
<dbReference type="InterPro" id="IPR040079">
    <property type="entry name" value="Glutathione_S-Trfase"/>
</dbReference>
<keyword evidence="4" id="KW-1185">Reference proteome</keyword>
<dbReference type="AlphaFoldDB" id="A0A3D8SHP9"/>
<proteinExistence type="inferred from homology"/>
<protein>
    <recommendedName>
        <fullName evidence="2">Thioredoxin-like fold domain-containing protein</fullName>
    </recommendedName>
</protein>
<dbReference type="PANTHER" id="PTHR12289">
    <property type="entry name" value="METAXIN RELATED"/>
    <property type="match status" value="1"/>
</dbReference>
<organism evidence="3 4">
    <name type="scientific">Coleophoma crateriformis</name>
    <dbReference type="NCBI Taxonomy" id="565419"/>
    <lineage>
        <taxon>Eukaryota</taxon>
        <taxon>Fungi</taxon>
        <taxon>Dikarya</taxon>
        <taxon>Ascomycota</taxon>
        <taxon>Pezizomycotina</taxon>
        <taxon>Leotiomycetes</taxon>
        <taxon>Helotiales</taxon>
        <taxon>Dermateaceae</taxon>
        <taxon>Coleophoma</taxon>
    </lineage>
</organism>
<dbReference type="GO" id="GO:0005737">
    <property type="term" value="C:cytoplasm"/>
    <property type="evidence" value="ECO:0007669"/>
    <property type="project" value="TreeGrafter"/>
</dbReference>
<comment type="similarity">
    <text evidence="1">Belongs to the FAX family.</text>
</comment>
<sequence length="262" mass="29951">MQNIKENPAEQAAITVYRGWLDRGKYVWSPFVTKLEARLRFAGVSYIAECGSTTKSPKGKVPYVDLQDSTSEHLTISDSSLIIKQMIEANILPDINAHISPETRAHDLAVRALLEDKLIFYHGWERWICNFYTMRDHILSSMPYPLRVLVGLLIHRKLTTMLHGQGTGRYTAEEITAFRLEIWENINNLLVSSKSTSWDNQPFWILKGQHPTEADATVYGFIISVLLCTAGPDSQAVVKGFPTILEYASRIHDEYFPDYEKW</sequence>
<feature type="domain" description="Thioredoxin-like fold" evidence="2">
    <location>
        <begin position="30"/>
        <end position="128"/>
    </location>
</feature>
<dbReference type="SFLD" id="SFLDS00019">
    <property type="entry name" value="Glutathione_Transferase_(cytos"/>
    <property type="match status" value="1"/>
</dbReference>
<dbReference type="EMBL" id="PDLN01000005">
    <property type="protein sequence ID" value="RDW85875.1"/>
    <property type="molecule type" value="Genomic_DNA"/>
</dbReference>
<dbReference type="Pfam" id="PF17172">
    <property type="entry name" value="GST_N_4"/>
    <property type="match status" value="1"/>
</dbReference>
<dbReference type="InterPro" id="IPR026928">
    <property type="entry name" value="FAX/IsoI-like"/>
</dbReference>
<dbReference type="SFLD" id="SFLDG01180">
    <property type="entry name" value="SUF1"/>
    <property type="match status" value="1"/>
</dbReference>